<evidence type="ECO:0000256" key="3">
    <source>
        <dbReference type="ARBA" id="ARBA00023163"/>
    </source>
</evidence>
<feature type="domain" description="HTH myb-type" evidence="6">
    <location>
        <begin position="147"/>
        <end position="206"/>
    </location>
</feature>
<evidence type="ECO:0000313" key="7">
    <source>
        <dbReference type="EMBL" id="KAG5603015.1"/>
    </source>
</evidence>
<protein>
    <recommendedName>
        <fullName evidence="6">HTH myb-type domain-containing protein</fullName>
    </recommendedName>
</protein>
<dbReference type="InterPro" id="IPR044841">
    <property type="entry name" value="LUX/BOA-like"/>
</dbReference>
<reference evidence="7 8" key="1">
    <citation type="submission" date="2020-09" db="EMBL/GenBank/DDBJ databases">
        <title>De no assembly of potato wild relative species, Solanum commersonii.</title>
        <authorList>
            <person name="Cho K."/>
        </authorList>
    </citation>
    <scope>NUCLEOTIDE SEQUENCE [LARGE SCALE GENOMIC DNA]</scope>
    <source>
        <strain evidence="7">LZ3.2</strain>
        <tissue evidence="7">Leaf</tissue>
    </source>
</reference>
<feature type="region of interest" description="Disordered" evidence="5">
    <location>
        <begin position="97"/>
        <end position="149"/>
    </location>
</feature>
<accession>A0A9J5YT93</accession>
<comment type="subcellular location">
    <subcellularLocation>
        <location evidence="1">Nucleus</location>
    </subcellularLocation>
</comment>
<proteinExistence type="predicted"/>
<dbReference type="Pfam" id="PF00249">
    <property type="entry name" value="Myb_DNA-binding"/>
    <property type="match status" value="1"/>
</dbReference>
<keyword evidence="8" id="KW-1185">Reference proteome</keyword>
<dbReference type="Gene3D" id="1.10.10.60">
    <property type="entry name" value="Homeodomain-like"/>
    <property type="match status" value="1"/>
</dbReference>
<feature type="compositionally biased region" description="Polar residues" evidence="5">
    <location>
        <begin position="208"/>
        <end position="245"/>
    </location>
</feature>
<dbReference type="GO" id="GO:0010597">
    <property type="term" value="P:green leaf volatile biosynthetic process"/>
    <property type="evidence" value="ECO:0007669"/>
    <property type="project" value="UniProtKB-ARBA"/>
</dbReference>
<comment type="caution">
    <text evidence="7">The sequence shown here is derived from an EMBL/GenBank/DDBJ whole genome shotgun (WGS) entry which is preliminary data.</text>
</comment>
<feature type="compositionally biased region" description="Basic and acidic residues" evidence="5">
    <location>
        <begin position="97"/>
        <end position="123"/>
    </location>
</feature>
<gene>
    <name evidence="7" type="ORF">H5410_034385</name>
</gene>
<dbReference type="InterPro" id="IPR017930">
    <property type="entry name" value="Myb_dom"/>
</dbReference>
<dbReference type="InterPro" id="IPR009057">
    <property type="entry name" value="Homeodomain-like_sf"/>
</dbReference>
<dbReference type="SUPFAM" id="SSF46689">
    <property type="entry name" value="Homeodomain-like"/>
    <property type="match status" value="1"/>
</dbReference>
<evidence type="ECO:0000256" key="4">
    <source>
        <dbReference type="ARBA" id="ARBA00023242"/>
    </source>
</evidence>
<organism evidence="7 8">
    <name type="scientific">Solanum commersonii</name>
    <name type="common">Commerson's wild potato</name>
    <name type="synonym">Commerson's nightshade</name>
    <dbReference type="NCBI Taxonomy" id="4109"/>
    <lineage>
        <taxon>Eukaryota</taxon>
        <taxon>Viridiplantae</taxon>
        <taxon>Streptophyta</taxon>
        <taxon>Embryophyta</taxon>
        <taxon>Tracheophyta</taxon>
        <taxon>Spermatophyta</taxon>
        <taxon>Magnoliopsida</taxon>
        <taxon>eudicotyledons</taxon>
        <taxon>Gunneridae</taxon>
        <taxon>Pentapetalae</taxon>
        <taxon>asterids</taxon>
        <taxon>lamiids</taxon>
        <taxon>Solanales</taxon>
        <taxon>Solanaceae</taxon>
        <taxon>Solanoideae</taxon>
        <taxon>Solaneae</taxon>
        <taxon>Solanum</taxon>
    </lineage>
</organism>
<feature type="region of interest" description="Disordered" evidence="5">
    <location>
        <begin position="208"/>
        <end position="250"/>
    </location>
</feature>
<dbReference type="AlphaFoldDB" id="A0A9J5YT93"/>
<dbReference type="InterPro" id="IPR001005">
    <property type="entry name" value="SANT/Myb"/>
</dbReference>
<keyword evidence="2" id="KW-0805">Transcription regulation</keyword>
<sequence length="449" mass="50662">MGEEVNLTDYEYSGGNDDRLLWEVGLPDVDDLTPLTLQLIPSELATAFRISPELSKTMADVNRASQNSFSSLQRWHSQDMASMNNSYFKPFSYERTREETVTERDETDLIREGSDPRKLRRVESGGTEEADSSLCNENFADDSSAKTPKRPRLVWTPQLHKRFIEVVAHLGIKGAVPKTIMQLMNVEGLTRENVASHLQKYRLYTKRMQSNEGPSSSDHLFTSTPAAESMRQSSEGGHLRNTNGHMATPTLMPYQPQMVPMPMMGMPNGGHVGMPVGYGGGPPLGFHHHYNMVQQRDWSGNNFGYYHPVASNDNGMNTDFSYQKSDLDLQVECFCRGLGILTILSGSKTGKSGLGHSILRDYCHGKILLCSTDRVGEYAFSASVKHFSWFLFLMSRDAFADQSEHSTHTGKFYGMPYYIADLQIMEESWQIHEVVFSGKIWDKFELDSR</sequence>
<dbReference type="PANTHER" id="PTHR31442">
    <property type="entry name" value="HOMEODOMAIN-LIKE SUPERFAMILY PROTEIN-RELATED"/>
    <property type="match status" value="1"/>
</dbReference>
<keyword evidence="3" id="KW-0804">Transcription</keyword>
<evidence type="ECO:0000256" key="5">
    <source>
        <dbReference type="SAM" id="MobiDB-lite"/>
    </source>
</evidence>
<dbReference type="InterPro" id="IPR006447">
    <property type="entry name" value="Myb_dom_plants"/>
</dbReference>
<dbReference type="Proteomes" id="UP000824120">
    <property type="component" value="Chromosome 6"/>
</dbReference>
<name>A0A9J5YT93_SOLCO</name>
<keyword evidence="4" id="KW-0539">Nucleus</keyword>
<dbReference type="EMBL" id="JACXVP010000006">
    <property type="protein sequence ID" value="KAG5603015.1"/>
    <property type="molecule type" value="Genomic_DNA"/>
</dbReference>
<dbReference type="FunFam" id="1.10.10.60:FF:000007">
    <property type="entry name" value="Two-component response regulator"/>
    <property type="match status" value="1"/>
</dbReference>
<dbReference type="PROSITE" id="PS51294">
    <property type="entry name" value="HTH_MYB"/>
    <property type="match status" value="1"/>
</dbReference>
<dbReference type="NCBIfam" id="TIGR01557">
    <property type="entry name" value="myb_SHAQKYF"/>
    <property type="match status" value="1"/>
</dbReference>
<dbReference type="GO" id="GO:0003700">
    <property type="term" value="F:DNA-binding transcription factor activity"/>
    <property type="evidence" value="ECO:0007669"/>
    <property type="project" value="InterPro"/>
</dbReference>
<dbReference type="OrthoDB" id="60033at2759"/>
<dbReference type="GO" id="GO:0005634">
    <property type="term" value="C:nucleus"/>
    <property type="evidence" value="ECO:0007669"/>
    <property type="project" value="UniProtKB-SubCell"/>
</dbReference>
<evidence type="ECO:0000259" key="6">
    <source>
        <dbReference type="PROSITE" id="PS51294"/>
    </source>
</evidence>
<dbReference type="GO" id="GO:0000976">
    <property type="term" value="F:transcription cis-regulatory region binding"/>
    <property type="evidence" value="ECO:0007669"/>
    <property type="project" value="UniProtKB-ARBA"/>
</dbReference>
<evidence type="ECO:0000256" key="2">
    <source>
        <dbReference type="ARBA" id="ARBA00023015"/>
    </source>
</evidence>
<dbReference type="PANTHER" id="PTHR31442:SF27">
    <property type="entry name" value="TRANSCRIPTION FACTOR PCL1-LIKE"/>
    <property type="match status" value="1"/>
</dbReference>
<evidence type="ECO:0000256" key="1">
    <source>
        <dbReference type="ARBA" id="ARBA00004123"/>
    </source>
</evidence>
<evidence type="ECO:0000313" key="8">
    <source>
        <dbReference type="Proteomes" id="UP000824120"/>
    </source>
</evidence>